<sequence>MLTLTTGHTFIQAHHLANLAQPVAVSYLTFLAIGTSILGAWLNSRHDYILTQLRAQACPDYPDYPQDPSKNHGYGFSIAKPRGFPNFTQFVLKGNGYQIPKE</sequence>
<protein>
    <submittedName>
        <fullName evidence="2">Uncharacterized protein</fullName>
    </submittedName>
</protein>
<dbReference type="OrthoDB" id="5788137at2759"/>
<dbReference type="AlphaFoldDB" id="A0A226EBS1"/>
<keyword evidence="3" id="KW-1185">Reference proteome</keyword>
<evidence type="ECO:0000313" key="2">
    <source>
        <dbReference type="EMBL" id="OXA55082.1"/>
    </source>
</evidence>
<evidence type="ECO:0000256" key="1">
    <source>
        <dbReference type="SAM" id="Phobius"/>
    </source>
</evidence>
<proteinExistence type="predicted"/>
<accession>A0A226EBS1</accession>
<reference evidence="2 3" key="1">
    <citation type="submission" date="2015-12" db="EMBL/GenBank/DDBJ databases">
        <title>The genome of Folsomia candida.</title>
        <authorList>
            <person name="Faddeeva A."/>
            <person name="Derks M.F."/>
            <person name="Anvar Y."/>
            <person name="Smit S."/>
            <person name="Van Straalen N."/>
            <person name="Roelofs D."/>
        </authorList>
    </citation>
    <scope>NUCLEOTIDE SEQUENCE [LARGE SCALE GENOMIC DNA]</scope>
    <source>
        <strain evidence="2 3">VU population</strain>
        <tissue evidence="2">Whole body</tissue>
    </source>
</reference>
<organism evidence="2 3">
    <name type="scientific">Folsomia candida</name>
    <name type="common">Springtail</name>
    <dbReference type="NCBI Taxonomy" id="158441"/>
    <lineage>
        <taxon>Eukaryota</taxon>
        <taxon>Metazoa</taxon>
        <taxon>Ecdysozoa</taxon>
        <taxon>Arthropoda</taxon>
        <taxon>Hexapoda</taxon>
        <taxon>Collembola</taxon>
        <taxon>Entomobryomorpha</taxon>
        <taxon>Isotomoidea</taxon>
        <taxon>Isotomidae</taxon>
        <taxon>Proisotominae</taxon>
        <taxon>Folsomia</taxon>
    </lineage>
</organism>
<keyword evidence="1" id="KW-0472">Membrane</keyword>
<dbReference type="EMBL" id="LNIX01000005">
    <property type="protein sequence ID" value="OXA55082.1"/>
    <property type="molecule type" value="Genomic_DNA"/>
</dbReference>
<dbReference type="Proteomes" id="UP000198287">
    <property type="component" value="Unassembled WGS sequence"/>
</dbReference>
<feature type="transmembrane region" description="Helical" evidence="1">
    <location>
        <begin position="24"/>
        <end position="44"/>
    </location>
</feature>
<comment type="caution">
    <text evidence="2">The sequence shown here is derived from an EMBL/GenBank/DDBJ whole genome shotgun (WGS) entry which is preliminary data.</text>
</comment>
<evidence type="ECO:0000313" key="3">
    <source>
        <dbReference type="Proteomes" id="UP000198287"/>
    </source>
</evidence>
<gene>
    <name evidence="2" type="ORF">Fcan01_11347</name>
</gene>
<keyword evidence="1" id="KW-1133">Transmembrane helix</keyword>
<keyword evidence="1" id="KW-0812">Transmembrane</keyword>
<name>A0A226EBS1_FOLCA</name>